<feature type="compositionally biased region" description="Low complexity" evidence="1">
    <location>
        <begin position="7"/>
        <end position="20"/>
    </location>
</feature>
<dbReference type="EMBL" id="CM008051">
    <property type="protein sequence ID" value="PAN33807.1"/>
    <property type="molecule type" value="Genomic_DNA"/>
</dbReference>
<dbReference type="PANTHER" id="PTHR47543">
    <property type="entry name" value="OS08G0169600 PROTEIN"/>
    <property type="match status" value="1"/>
</dbReference>
<dbReference type="PANTHER" id="PTHR47543:SF2">
    <property type="entry name" value="RNA POLYMERASE II TRANSCRIPTION FACTOR SIII SUBUNIT A"/>
    <property type="match status" value="1"/>
</dbReference>
<dbReference type="Gene3D" id="6.10.250.3180">
    <property type="match status" value="1"/>
</dbReference>
<dbReference type="Proteomes" id="UP000243499">
    <property type="component" value="Chromosome 6"/>
</dbReference>
<evidence type="ECO:0000313" key="2">
    <source>
        <dbReference type="EMBL" id="PAN33807.1"/>
    </source>
</evidence>
<sequence>MPRRTTSRQPPTSTNSLLRPPRAVLLPPQSARSRRGGRPSGLGIDLFPRCRERRIESEPLLLSASSSRIRCLRGGSLLVRSVRLSASLVRPIKIGIRLLRPRRRKVDRSIELFLSGARRGEFRSCRRMESGRKPRSLLDMCVQKLIDNLRYVGRVDGVEMELLKRILPHCTLEQLTRIENRTEMDLSPVTDSLWKRFYQREFGEEHTNMVIKRMKASGGRVRYTWRELFKAKTEKQKEVEDKMLEKIAKKFQAEKAEKQSKQIKLCTKVPPSNKRSFFGGSGPSSLSNSNYKSPILKKARIEVNSHARLQSAMQKNTFGRPSQPIRTNSLSGQTVRTTTIHRPNSTITITKPIGSNRQIQNSRPKF</sequence>
<dbReference type="GO" id="GO:0070449">
    <property type="term" value="C:elongin complex"/>
    <property type="evidence" value="ECO:0007669"/>
    <property type="project" value="InterPro"/>
</dbReference>
<evidence type="ECO:0008006" key="3">
    <source>
        <dbReference type="Google" id="ProtNLM"/>
    </source>
</evidence>
<dbReference type="InterPro" id="IPR010684">
    <property type="entry name" value="RNA_pol_II_trans_fac_SIII_A"/>
</dbReference>
<evidence type="ECO:0000256" key="1">
    <source>
        <dbReference type="SAM" id="MobiDB-lite"/>
    </source>
</evidence>
<dbReference type="AlphaFoldDB" id="A0A2S3I0N0"/>
<name>A0A2S3I0N0_9POAL</name>
<dbReference type="GO" id="GO:0006368">
    <property type="term" value="P:transcription elongation by RNA polymerase II"/>
    <property type="evidence" value="ECO:0007669"/>
    <property type="project" value="InterPro"/>
</dbReference>
<feature type="region of interest" description="Disordered" evidence="1">
    <location>
        <begin position="1"/>
        <end position="20"/>
    </location>
</feature>
<dbReference type="Gramene" id="PAN33807">
    <property type="protein sequence ID" value="PAN33807"/>
    <property type="gene ID" value="PAHAL_6G047700"/>
</dbReference>
<reference evidence="2" key="1">
    <citation type="submission" date="2018-04" db="EMBL/GenBank/DDBJ databases">
        <title>WGS assembly of Panicum hallii.</title>
        <authorList>
            <person name="Lovell J."/>
            <person name="Jenkins J."/>
            <person name="Lowry D."/>
            <person name="Mamidi S."/>
            <person name="Sreedasyam A."/>
            <person name="Weng X."/>
            <person name="Barry K."/>
            <person name="Bonette J."/>
            <person name="Campitelli B."/>
            <person name="Daum C."/>
            <person name="Gordon S."/>
            <person name="Gould B."/>
            <person name="Lipzen A."/>
            <person name="Macqueen A."/>
            <person name="Palacio-Mejia J."/>
            <person name="Plott C."/>
            <person name="Shakirov E."/>
            <person name="Shu S."/>
            <person name="Yoshinaga Y."/>
            <person name="Zane M."/>
            <person name="Rokhsar D."/>
            <person name="Grimwood J."/>
            <person name="Schmutz J."/>
            <person name="Juenger T."/>
        </authorList>
    </citation>
    <scope>NUCLEOTIDE SEQUENCE [LARGE SCALE GENOMIC DNA]</scope>
    <source>
        <strain evidence="2">FIL2</strain>
    </source>
</reference>
<proteinExistence type="predicted"/>
<protein>
    <recommendedName>
        <fullName evidence="3">Elongin-A</fullName>
    </recommendedName>
</protein>
<dbReference type="Pfam" id="PF06881">
    <property type="entry name" value="Elongin_A"/>
    <property type="match status" value="1"/>
</dbReference>
<feature type="region of interest" description="Disordered" evidence="1">
    <location>
        <begin position="314"/>
        <end position="335"/>
    </location>
</feature>
<organism evidence="2">
    <name type="scientific">Panicum hallii</name>
    <dbReference type="NCBI Taxonomy" id="206008"/>
    <lineage>
        <taxon>Eukaryota</taxon>
        <taxon>Viridiplantae</taxon>
        <taxon>Streptophyta</taxon>
        <taxon>Embryophyta</taxon>
        <taxon>Tracheophyta</taxon>
        <taxon>Spermatophyta</taxon>
        <taxon>Magnoliopsida</taxon>
        <taxon>Liliopsida</taxon>
        <taxon>Poales</taxon>
        <taxon>Poaceae</taxon>
        <taxon>PACMAD clade</taxon>
        <taxon>Panicoideae</taxon>
        <taxon>Panicodae</taxon>
        <taxon>Paniceae</taxon>
        <taxon>Panicinae</taxon>
        <taxon>Panicum</taxon>
        <taxon>Panicum sect. Panicum</taxon>
    </lineage>
</organism>
<accession>A0A2S3I0N0</accession>
<gene>
    <name evidence="2" type="ORF">PAHAL_6G047700</name>
</gene>